<feature type="compositionally biased region" description="Acidic residues" evidence="1">
    <location>
        <begin position="151"/>
        <end position="162"/>
    </location>
</feature>
<sequence>MSGGESATEQQPSRRLKLVLKTSPLSTPAESRTASTVAQKDGSSSPPRPSYSPVTPTLSHEKLAGQEKPDRLESPWIDEPTPLPLSLDDNADAIALRATISLLQMQRQQSLKDIRDLDKIKDAALEDPRGFADELRAGKLKKPMAGEVAFDDVEYEEKDDDGEAAKSEEAAPSFGRLPNAQNVARCPPIEWSKYHITGKPLDNMHEMQKRYPGVSENDFARGASPSEHEVTAPYRPFRDRLDTDNGPKE</sequence>
<dbReference type="PANTHER" id="PTHR22705">
    <property type="entry name" value="ZINC FINGER, ZZ DOMAIN CONTAINING 3"/>
    <property type="match status" value="1"/>
</dbReference>
<feature type="compositionally biased region" description="Basic and acidic residues" evidence="1">
    <location>
        <begin position="226"/>
        <end position="249"/>
    </location>
</feature>
<evidence type="ECO:0000313" key="2">
    <source>
        <dbReference type="EMBL" id="KAK5086123.1"/>
    </source>
</evidence>
<dbReference type="EMBL" id="JAVRRG010000100">
    <property type="protein sequence ID" value="KAK5086123.1"/>
    <property type="molecule type" value="Genomic_DNA"/>
</dbReference>
<evidence type="ECO:0000256" key="1">
    <source>
        <dbReference type="SAM" id="MobiDB-lite"/>
    </source>
</evidence>
<feature type="compositionally biased region" description="Polar residues" evidence="1">
    <location>
        <begin position="23"/>
        <end position="42"/>
    </location>
</feature>
<comment type="caution">
    <text evidence="2">The sequence shown here is derived from an EMBL/GenBank/DDBJ whole genome shotgun (WGS) entry which is preliminary data.</text>
</comment>
<name>A0ABR0K448_9EURO</name>
<dbReference type="InterPro" id="IPR037830">
    <property type="entry name" value="ZZZ3"/>
</dbReference>
<feature type="region of interest" description="Disordered" evidence="1">
    <location>
        <begin position="205"/>
        <end position="249"/>
    </location>
</feature>
<feature type="region of interest" description="Disordered" evidence="1">
    <location>
        <begin position="1"/>
        <end position="86"/>
    </location>
</feature>
<feature type="region of interest" description="Disordered" evidence="1">
    <location>
        <begin position="151"/>
        <end position="182"/>
    </location>
</feature>
<keyword evidence="3" id="KW-1185">Reference proteome</keyword>
<accession>A0ABR0K448</accession>
<protein>
    <submittedName>
        <fullName evidence="2">Uncharacterized protein</fullName>
    </submittedName>
</protein>
<feature type="compositionally biased region" description="Polar residues" evidence="1">
    <location>
        <begin position="1"/>
        <end position="13"/>
    </location>
</feature>
<reference evidence="2 3" key="1">
    <citation type="submission" date="2023-08" db="EMBL/GenBank/DDBJ databases">
        <title>Black Yeasts Isolated from many extreme environments.</title>
        <authorList>
            <person name="Coleine C."/>
            <person name="Stajich J.E."/>
            <person name="Selbmann L."/>
        </authorList>
    </citation>
    <scope>NUCLEOTIDE SEQUENCE [LARGE SCALE GENOMIC DNA]</scope>
    <source>
        <strain evidence="2 3">CCFEE 5885</strain>
    </source>
</reference>
<feature type="compositionally biased region" description="Basic and acidic residues" evidence="1">
    <location>
        <begin position="59"/>
        <end position="73"/>
    </location>
</feature>
<dbReference type="PANTHER" id="PTHR22705:SF0">
    <property type="entry name" value="ZZ-TYPE ZINC FINGER-CONTAINING PROTEIN 3"/>
    <property type="match status" value="1"/>
</dbReference>
<organism evidence="2 3">
    <name type="scientific">Lithohypha guttulata</name>
    <dbReference type="NCBI Taxonomy" id="1690604"/>
    <lineage>
        <taxon>Eukaryota</taxon>
        <taxon>Fungi</taxon>
        <taxon>Dikarya</taxon>
        <taxon>Ascomycota</taxon>
        <taxon>Pezizomycotina</taxon>
        <taxon>Eurotiomycetes</taxon>
        <taxon>Chaetothyriomycetidae</taxon>
        <taxon>Chaetothyriales</taxon>
        <taxon>Trichomeriaceae</taxon>
        <taxon>Lithohypha</taxon>
    </lineage>
</organism>
<dbReference type="Proteomes" id="UP001345013">
    <property type="component" value="Unassembled WGS sequence"/>
</dbReference>
<proteinExistence type="predicted"/>
<evidence type="ECO:0000313" key="3">
    <source>
        <dbReference type="Proteomes" id="UP001345013"/>
    </source>
</evidence>
<gene>
    <name evidence="2" type="ORF">LTR24_007054</name>
</gene>